<keyword evidence="3" id="KW-1185">Reference proteome</keyword>
<reference evidence="2 3" key="1">
    <citation type="submission" date="2014-02" db="EMBL/GenBank/DDBJ databases">
        <authorList>
            <person name="Young C.-C."/>
            <person name="Hameed A."/>
            <person name="Huang H.-C."/>
            <person name="Shahina M."/>
        </authorList>
    </citation>
    <scope>NUCLEOTIDE SEQUENCE [LARGE SCALE GENOMIC DNA]</scope>
    <source>
        <strain evidence="2 3">CC-SAMT-1</strain>
    </source>
</reference>
<dbReference type="HOGENOM" id="CLU_205917_0_0_10"/>
<gene>
    <name evidence="2" type="ORF">AW14_00245</name>
</gene>
<dbReference type="OrthoDB" id="1151040at2"/>
<sequence>MRYSKIFQYAYLVFAVLFIYDGIIKLKDGIDGAYLSLGLAALAIFMYFFRRKFSKKYDNNHKS</sequence>
<dbReference type="EMBL" id="CP007202">
    <property type="protein sequence ID" value="AJR02307.1"/>
    <property type="molecule type" value="Genomic_DNA"/>
</dbReference>
<name>A0A0C5W7W3_9FLAO</name>
<keyword evidence="1" id="KW-1133">Transmembrane helix</keyword>
<evidence type="ECO:0000313" key="2">
    <source>
        <dbReference type="EMBL" id="AJR02307.1"/>
    </source>
</evidence>
<keyword evidence="1" id="KW-0472">Membrane</keyword>
<accession>A0A0C5W7W3</accession>
<protein>
    <submittedName>
        <fullName evidence="2">Uncharacterized protein</fullName>
    </submittedName>
</protein>
<dbReference type="KEGG" id="sze:AW14_00245"/>
<dbReference type="Proteomes" id="UP000032229">
    <property type="component" value="Chromosome"/>
</dbReference>
<dbReference type="RefSeq" id="WP_044636985.1">
    <property type="nucleotide sequence ID" value="NZ_CP007202.1"/>
</dbReference>
<evidence type="ECO:0000256" key="1">
    <source>
        <dbReference type="SAM" id="Phobius"/>
    </source>
</evidence>
<proteinExistence type="predicted"/>
<feature type="transmembrane region" description="Helical" evidence="1">
    <location>
        <begin position="7"/>
        <end position="26"/>
    </location>
</feature>
<organism evidence="2 3">
    <name type="scientific">Siansivirga zeaxanthinifaciens CC-SAMT-1</name>
    <dbReference type="NCBI Taxonomy" id="1454006"/>
    <lineage>
        <taxon>Bacteria</taxon>
        <taxon>Pseudomonadati</taxon>
        <taxon>Bacteroidota</taxon>
        <taxon>Flavobacteriia</taxon>
        <taxon>Flavobacteriales</taxon>
        <taxon>Flavobacteriaceae</taxon>
        <taxon>Siansivirga</taxon>
    </lineage>
</organism>
<dbReference type="STRING" id="1454006.AW14_00245"/>
<dbReference type="AlphaFoldDB" id="A0A0C5W7W3"/>
<evidence type="ECO:0000313" key="3">
    <source>
        <dbReference type="Proteomes" id="UP000032229"/>
    </source>
</evidence>
<feature type="transmembrane region" description="Helical" evidence="1">
    <location>
        <begin position="32"/>
        <end position="49"/>
    </location>
</feature>
<keyword evidence="1" id="KW-0812">Transmembrane</keyword>